<dbReference type="EMBL" id="AXCW01000078">
    <property type="protein sequence ID" value="EYR63655.1"/>
    <property type="molecule type" value="Genomic_DNA"/>
</dbReference>
<protein>
    <submittedName>
        <fullName evidence="1">Uncharacterized protein</fullName>
    </submittedName>
</protein>
<dbReference type="Pfam" id="PF19686">
    <property type="entry name" value="DUF6188"/>
    <property type="match status" value="1"/>
</dbReference>
<sequence>MDLSFFVDRRVGSVCLSKNQMIIRFEGGVVLDSACMATIEVGGVTVASDLPRDLAGHAGQLIADVVSEVSSDVDGTLRLTFRSGAVLMLTDSGSPGYELRDRVRDHVDRGLEERPRQNGSCMYGFADDVDLSFFKGAVLEQVCLGAHQVILRFYSDVSVNSACWMALAVGDHRIESDDPRVLAPALMGLITETVVDVRWKSDGTLFLLFLNGGVMRIEDDAAPHYESYHIKHGKDLIVV</sequence>
<name>A0A021VUD1_9CELL</name>
<organism evidence="1 2">
    <name type="scientific">Actinotalea ferrariae CF5-4</name>
    <dbReference type="NCBI Taxonomy" id="948458"/>
    <lineage>
        <taxon>Bacteria</taxon>
        <taxon>Bacillati</taxon>
        <taxon>Actinomycetota</taxon>
        <taxon>Actinomycetes</taxon>
        <taxon>Micrococcales</taxon>
        <taxon>Cellulomonadaceae</taxon>
        <taxon>Actinotalea</taxon>
    </lineage>
</organism>
<comment type="caution">
    <text evidence="1">The sequence shown here is derived from an EMBL/GenBank/DDBJ whole genome shotgun (WGS) entry which is preliminary data.</text>
</comment>
<dbReference type="Proteomes" id="UP000019753">
    <property type="component" value="Unassembled WGS sequence"/>
</dbReference>
<accession>A0A021VUD1</accession>
<dbReference type="OrthoDB" id="4763778at2"/>
<evidence type="ECO:0000313" key="2">
    <source>
        <dbReference type="Proteomes" id="UP000019753"/>
    </source>
</evidence>
<keyword evidence="2" id="KW-1185">Reference proteome</keyword>
<dbReference type="AlphaFoldDB" id="A0A021VUD1"/>
<reference evidence="1 2" key="1">
    <citation type="submission" date="2014-01" db="EMBL/GenBank/DDBJ databases">
        <title>Actinotalea ferrariae CF5-4.</title>
        <authorList>
            <person name="Chen F."/>
            <person name="Li Y."/>
            <person name="Wang G."/>
        </authorList>
    </citation>
    <scope>NUCLEOTIDE SEQUENCE [LARGE SCALE GENOMIC DNA]</scope>
    <source>
        <strain evidence="1 2">CF5-4</strain>
    </source>
</reference>
<dbReference type="RefSeq" id="WP_034225453.1">
    <property type="nucleotide sequence ID" value="NZ_AXCW01000078.1"/>
</dbReference>
<evidence type="ECO:0000313" key="1">
    <source>
        <dbReference type="EMBL" id="EYR63655.1"/>
    </source>
</evidence>
<dbReference type="InterPro" id="IPR046179">
    <property type="entry name" value="DUF6188"/>
</dbReference>
<proteinExistence type="predicted"/>
<gene>
    <name evidence="1" type="ORF">N866_19145</name>
</gene>